<dbReference type="KEGG" id="ntg:NSCAC_0265"/>
<sequence length="140" mass="15261">MKKVFTTLAVFGFIITANADEVKVNKKTLTINKLLTSTLAGSTINGKEAQATMLELTYAPGGSTLPHHHAGSGLIYVIEGDYKSKISNQPLKTYHQGEAFFEPAGTIHEVSANASTEKPVKFLVIFFTEKDKIPLTTMEE</sequence>
<dbReference type="PANTHER" id="PTHR38599:SF1">
    <property type="entry name" value="CUPIN DOMAIN PROTEIN (AFU_ORTHOLOGUE AFUA_3G13620)"/>
    <property type="match status" value="1"/>
</dbReference>
<gene>
    <name evidence="3" type="ORF">NSCAC_0265</name>
</gene>
<dbReference type="InterPro" id="IPR011051">
    <property type="entry name" value="RmlC_Cupin_sf"/>
</dbReference>
<dbReference type="Pfam" id="PF07883">
    <property type="entry name" value="Cupin_2"/>
    <property type="match status" value="1"/>
</dbReference>
<keyword evidence="1" id="KW-0732">Signal</keyword>
<keyword evidence="4" id="KW-1185">Reference proteome</keyword>
<feature type="domain" description="Cupin type-2" evidence="2">
    <location>
        <begin position="56"/>
        <end position="126"/>
    </location>
</feature>
<name>A0A7G1Q7X4_9GAMM</name>
<evidence type="ECO:0000313" key="4">
    <source>
        <dbReference type="Proteomes" id="UP000516072"/>
    </source>
</evidence>
<dbReference type="CDD" id="cd02234">
    <property type="entry name" value="cupin_BLR7677-like"/>
    <property type="match status" value="1"/>
</dbReference>
<dbReference type="SUPFAM" id="SSF51182">
    <property type="entry name" value="RmlC-like cupins"/>
    <property type="match status" value="1"/>
</dbReference>
<dbReference type="Proteomes" id="UP000516072">
    <property type="component" value="Chromosome"/>
</dbReference>
<evidence type="ECO:0000259" key="2">
    <source>
        <dbReference type="Pfam" id="PF07883"/>
    </source>
</evidence>
<dbReference type="InterPro" id="IPR014710">
    <property type="entry name" value="RmlC-like_jellyroll"/>
</dbReference>
<organism evidence="3 4">
    <name type="scientific">Candidatus Nitrosacidococcus tergens</name>
    <dbReference type="NCBI Taxonomy" id="553981"/>
    <lineage>
        <taxon>Bacteria</taxon>
        <taxon>Pseudomonadati</taxon>
        <taxon>Pseudomonadota</taxon>
        <taxon>Gammaproteobacteria</taxon>
        <taxon>Chromatiales</taxon>
        <taxon>Chromatiaceae</taxon>
        <taxon>Candidatus Nitrosacidococcus</taxon>
    </lineage>
</organism>
<feature type="chain" id="PRO_5028813250" description="Cupin type-2 domain-containing protein" evidence="1">
    <location>
        <begin position="20"/>
        <end position="140"/>
    </location>
</feature>
<feature type="signal peptide" evidence="1">
    <location>
        <begin position="1"/>
        <end position="19"/>
    </location>
</feature>
<dbReference type="RefSeq" id="WP_197744639.1">
    <property type="nucleotide sequence ID" value="NZ_LR778175.1"/>
</dbReference>
<dbReference type="EMBL" id="LR778175">
    <property type="protein sequence ID" value="CAB1274631.1"/>
    <property type="molecule type" value="Genomic_DNA"/>
</dbReference>
<dbReference type="AlphaFoldDB" id="A0A7G1Q7X4"/>
<proteinExistence type="predicted"/>
<dbReference type="PANTHER" id="PTHR38599">
    <property type="entry name" value="CUPIN DOMAIN PROTEIN (AFU_ORTHOLOGUE AFUA_3G13620)"/>
    <property type="match status" value="1"/>
</dbReference>
<reference evidence="3 4" key="1">
    <citation type="submission" date="2020-03" db="EMBL/GenBank/DDBJ databases">
        <authorList>
            <person name="Picone N."/>
        </authorList>
    </citation>
    <scope>NUCLEOTIDE SEQUENCE [LARGE SCALE GENOMIC DNA]</scope>
    <source>
        <strain evidence="3">NSCAC1</strain>
    </source>
</reference>
<evidence type="ECO:0000256" key="1">
    <source>
        <dbReference type="SAM" id="SignalP"/>
    </source>
</evidence>
<dbReference type="Gene3D" id="2.60.120.10">
    <property type="entry name" value="Jelly Rolls"/>
    <property type="match status" value="1"/>
</dbReference>
<dbReference type="InterPro" id="IPR013096">
    <property type="entry name" value="Cupin_2"/>
</dbReference>
<protein>
    <recommendedName>
        <fullName evidence="2">Cupin type-2 domain-containing protein</fullName>
    </recommendedName>
</protein>
<evidence type="ECO:0000313" key="3">
    <source>
        <dbReference type="EMBL" id="CAB1274631.1"/>
    </source>
</evidence>
<accession>A0A7G1Q7X4</accession>